<dbReference type="Pfam" id="PF02518">
    <property type="entry name" value="HATPase_c"/>
    <property type="match status" value="1"/>
</dbReference>
<dbReference type="EMBL" id="UOEX01000272">
    <property type="protein sequence ID" value="VAW39018.1"/>
    <property type="molecule type" value="Genomic_DNA"/>
</dbReference>
<dbReference type="Gene3D" id="3.30.565.10">
    <property type="entry name" value="Histidine kinase-like ATPase, C-terminal domain"/>
    <property type="match status" value="1"/>
</dbReference>
<keyword evidence="2" id="KW-0472">Membrane</keyword>
<dbReference type="Pfam" id="PF05226">
    <property type="entry name" value="CHASE2"/>
    <property type="match status" value="1"/>
</dbReference>
<dbReference type="PRINTS" id="PR00344">
    <property type="entry name" value="BCTRLSENSOR"/>
</dbReference>
<keyword evidence="2" id="KW-0812">Transmembrane</keyword>
<dbReference type="PANTHER" id="PTHR43065:SF42">
    <property type="entry name" value="TWO-COMPONENT SENSOR PPRA"/>
    <property type="match status" value="1"/>
</dbReference>
<evidence type="ECO:0000256" key="1">
    <source>
        <dbReference type="ARBA" id="ARBA00022553"/>
    </source>
</evidence>
<evidence type="ECO:0000256" key="2">
    <source>
        <dbReference type="SAM" id="Phobius"/>
    </source>
</evidence>
<dbReference type="GO" id="GO:0000155">
    <property type="term" value="F:phosphorelay sensor kinase activity"/>
    <property type="evidence" value="ECO:0007669"/>
    <property type="project" value="InterPro"/>
</dbReference>
<dbReference type="PANTHER" id="PTHR43065">
    <property type="entry name" value="SENSOR HISTIDINE KINASE"/>
    <property type="match status" value="1"/>
</dbReference>
<organism evidence="5">
    <name type="scientific">hydrothermal vent metagenome</name>
    <dbReference type="NCBI Taxonomy" id="652676"/>
    <lineage>
        <taxon>unclassified sequences</taxon>
        <taxon>metagenomes</taxon>
        <taxon>ecological metagenomes</taxon>
    </lineage>
</organism>
<dbReference type="AlphaFoldDB" id="A0A3B0V609"/>
<feature type="domain" description="Histidine kinase" evidence="3">
    <location>
        <begin position="305"/>
        <end position="528"/>
    </location>
</feature>
<dbReference type="SUPFAM" id="SSF47384">
    <property type="entry name" value="Homodimeric domain of signal transducing histidine kinase"/>
    <property type="match status" value="1"/>
</dbReference>
<evidence type="ECO:0008006" key="6">
    <source>
        <dbReference type="Google" id="ProtNLM"/>
    </source>
</evidence>
<dbReference type="SMART" id="SM00388">
    <property type="entry name" value="HisKA"/>
    <property type="match status" value="1"/>
</dbReference>
<name>A0A3B0V609_9ZZZZ</name>
<dbReference type="InterPro" id="IPR036097">
    <property type="entry name" value="HisK_dim/P_sf"/>
</dbReference>
<sequence>ARPAAKGWLRQSERMGINYYGDVFQRLALADVLDGDHFPPAFFSHKLVLVGVTAPGLEERYSTPVSTNGGGMPGVVLQATILNNLLNHSGMALVPQWQALSIFMVFYIVTLWAAFFFRRQGLAFFVTLAFLVLLFSFIAHRWFYLWMGPAPFLLSCLSGFICIWVLRLELISRQLSLANREWQDSFDSMADAVFIYGSTGILVKENSAAKSFRHGIVADVLTERSRLLIAGAEVQDKVRVADPDLNKHLEIRSWRRLDENQRLLGVMHVVVDVTTKKLMEIKEAALQAQLVTAQRMEAIASLAGGVAHDFNNVLSAILGYGELLALALSEQPDLYDKVRIILEAGERGATLARQLLLFSRKKQTTKQAADLGTLIENMVKMLTRMLGNNIEIALELNPGKGPIFADPGQIEQVVMNLIVNAGDAMPEGGVLSIVVDEYTALGNEVLNSGRLRAGRYMRMTVSDTGEGIAPEQLGHIFEPFYSTKEEGRGTGLGLATVLRIIEQHMGGISVASEVGLGTSFIVYLPRGEGEARQGVSAVAPVLPGGGEKILLAEHDSLLGTMLNDILSSLGYNVTLKPKGSDAVAFGSKNNFDLLITEVIMPDISGKEIGQMLRHIKPDIKILYISGYPEEALSRYGEWLPGKEFFMQKPITSAVLAGKIRAILDD</sequence>
<evidence type="ECO:0000313" key="5">
    <source>
        <dbReference type="EMBL" id="VAW39018.1"/>
    </source>
</evidence>
<dbReference type="PROSITE" id="PS50109">
    <property type="entry name" value="HIS_KIN"/>
    <property type="match status" value="1"/>
</dbReference>
<proteinExistence type="predicted"/>
<feature type="non-terminal residue" evidence="5">
    <location>
        <position position="1"/>
    </location>
</feature>
<reference evidence="5" key="1">
    <citation type="submission" date="2018-06" db="EMBL/GenBank/DDBJ databases">
        <authorList>
            <person name="Zhirakovskaya E."/>
        </authorList>
    </citation>
    <scope>NUCLEOTIDE SEQUENCE</scope>
</reference>
<dbReference type="InterPro" id="IPR011006">
    <property type="entry name" value="CheY-like_superfamily"/>
</dbReference>
<dbReference type="InterPro" id="IPR005467">
    <property type="entry name" value="His_kinase_dom"/>
</dbReference>
<dbReference type="InterPro" id="IPR003661">
    <property type="entry name" value="HisK_dim/P_dom"/>
</dbReference>
<evidence type="ECO:0000259" key="3">
    <source>
        <dbReference type="PROSITE" id="PS50109"/>
    </source>
</evidence>
<keyword evidence="1" id="KW-0597">Phosphoprotein</keyword>
<dbReference type="SUPFAM" id="SSF55874">
    <property type="entry name" value="ATPase domain of HSP90 chaperone/DNA topoisomerase II/histidine kinase"/>
    <property type="match status" value="1"/>
</dbReference>
<dbReference type="Pfam" id="PF00072">
    <property type="entry name" value="Response_reg"/>
    <property type="match status" value="1"/>
</dbReference>
<dbReference type="InterPro" id="IPR004358">
    <property type="entry name" value="Sig_transdc_His_kin-like_C"/>
</dbReference>
<keyword evidence="2" id="KW-1133">Transmembrane helix</keyword>
<dbReference type="CDD" id="cd00082">
    <property type="entry name" value="HisKA"/>
    <property type="match status" value="1"/>
</dbReference>
<gene>
    <name evidence="5" type="ORF">MNBD_DELTA03-1361</name>
</gene>
<protein>
    <recommendedName>
        <fullName evidence="6">Histidine kinase</fullName>
    </recommendedName>
</protein>
<feature type="transmembrane region" description="Helical" evidence="2">
    <location>
        <begin position="122"/>
        <end position="144"/>
    </location>
</feature>
<dbReference type="PROSITE" id="PS50110">
    <property type="entry name" value="RESPONSE_REGULATORY"/>
    <property type="match status" value="1"/>
</dbReference>
<feature type="domain" description="Response regulatory" evidence="4">
    <location>
        <begin position="548"/>
        <end position="663"/>
    </location>
</feature>
<dbReference type="InterPro" id="IPR036890">
    <property type="entry name" value="HATPase_C_sf"/>
</dbReference>
<dbReference type="InterPro" id="IPR003594">
    <property type="entry name" value="HATPase_dom"/>
</dbReference>
<dbReference type="Pfam" id="PF00512">
    <property type="entry name" value="HisKA"/>
    <property type="match status" value="1"/>
</dbReference>
<dbReference type="SUPFAM" id="SSF52172">
    <property type="entry name" value="CheY-like"/>
    <property type="match status" value="1"/>
</dbReference>
<dbReference type="SMART" id="SM00387">
    <property type="entry name" value="HATPase_c"/>
    <property type="match status" value="1"/>
</dbReference>
<feature type="transmembrane region" description="Helical" evidence="2">
    <location>
        <begin position="97"/>
        <end position="115"/>
    </location>
</feature>
<accession>A0A3B0V609</accession>
<dbReference type="Gene3D" id="1.10.287.130">
    <property type="match status" value="1"/>
</dbReference>
<evidence type="ECO:0000259" key="4">
    <source>
        <dbReference type="PROSITE" id="PS50110"/>
    </source>
</evidence>
<dbReference type="InterPro" id="IPR007890">
    <property type="entry name" value="CHASE2"/>
</dbReference>
<dbReference type="InterPro" id="IPR001789">
    <property type="entry name" value="Sig_transdc_resp-reg_receiver"/>
</dbReference>
<dbReference type="SMART" id="SM00448">
    <property type="entry name" value="REC"/>
    <property type="match status" value="1"/>
</dbReference>
<dbReference type="Gene3D" id="3.40.50.2300">
    <property type="match status" value="1"/>
</dbReference>